<dbReference type="Pfam" id="PF02518">
    <property type="entry name" value="HATPase_c"/>
    <property type="match status" value="1"/>
</dbReference>
<dbReference type="InterPro" id="IPR036097">
    <property type="entry name" value="HisK_dim/P_sf"/>
</dbReference>
<dbReference type="Gene3D" id="3.30.450.40">
    <property type="match status" value="1"/>
</dbReference>
<sequence>MLEPKIPQNEVQRLNAVQSYQLLDTLPEDEYDNITSLVASVCNVPICLITLIDKDRNFLKSHYGVNIDESPRSTSFCGHAILTPQDLFIVEDARKDSRFKNNPIVSEQGHLFYAGAPLVNEEGFALGTLCIFDMKPRTLQHKEKEIIVALANQVVKLFELHKKNNELNKTYKELEERNKRLKKFAGLVTHDLKSPLGNITTLTRMLKEECLTAVSDQCNQYLDYIEESSVTMKNYVNDMLDFYKSDGLLKEKATQFLLNELFEELEEMLFVDNSNFIHPTQSISIHTNKQALYQILLNLIANSLKYSHHSNPTVTIEFSEDFQNYIFKVIDNGQGISPKDQKGIFDMFKTTANTDKDGKRGSGIGLATVKNLVKKLNGTIKLESTLGKGTSITFTIKKTV</sequence>
<dbReference type="Gene3D" id="3.30.565.10">
    <property type="entry name" value="Histidine kinase-like ATPase, C-terminal domain"/>
    <property type="match status" value="1"/>
</dbReference>
<dbReference type="InterPro" id="IPR005467">
    <property type="entry name" value="His_kinase_dom"/>
</dbReference>
<dbReference type="PANTHER" id="PTHR43711:SF1">
    <property type="entry name" value="HISTIDINE KINASE 1"/>
    <property type="match status" value="1"/>
</dbReference>
<dbReference type="SUPFAM" id="SSF55781">
    <property type="entry name" value="GAF domain-like"/>
    <property type="match status" value="1"/>
</dbReference>
<dbReference type="InterPro" id="IPR004358">
    <property type="entry name" value="Sig_transdc_His_kin-like_C"/>
</dbReference>
<dbReference type="Pfam" id="PF00512">
    <property type="entry name" value="HisKA"/>
    <property type="match status" value="1"/>
</dbReference>
<dbReference type="InterPro" id="IPR003661">
    <property type="entry name" value="HisK_dim/P_dom"/>
</dbReference>
<feature type="coiled-coil region" evidence="7">
    <location>
        <begin position="157"/>
        <end position="184"/>
    </location>
</feature>
<evidence type="ECO:0000313" key="10">
    <source>
        <dbReference type="Proteomes" id="UP001596415"/>
    </source>
</evidence>
<proteinExistence type="predicted"/>
<keyword evidence="7" id="KW-0175">Coiled coil</keyword>
<evidence type="ECO:0000313" key="9">
    <source>
        <dbReference type="EMBL" id="MFC7357026.1"/>
    </source>
</evidence>
<dbReference type="RefSeq" id="WP_380216875.1">
    <property type="nucleotide sequence ID" value="NZ_JBHTBN010000002.1"/>
</dbReference>
<evidence type="ECO:0000256" key="5">
    <source>
        <dbReference type="ARBA" id="ARBA00022777"/>
    </source>
</evidence>
<name>A0ABW2MTN1_9FLAO</name>
<dbReference type="Gene3D" id="1.10.287.130">
    <property type="match status" value="1"/>
</dbReference>
<evidence type="ECO:0000256" key="4">
    <source>
        <dbReference type="ARBA" id="ARBA00022679"/>
    </source>
</evidence>
<evidence type="ECO:0000256" key="1">
    <source>
        <dbReference type="ARBA" id="ARBA00000085"/>
    </source>
</evidence>
<evidence type="ECO:0000256" key="3">
    <source>
        <dbReference type="ARBA" id="ARBA00022553"/>
    </source>
</evidence>
<dbReference type="PANTHER" id="PTHR43711">
    <property type="entry name" value="TWO-COMPONENT HISTIDINE KINASE"/>
    <property type="match status" value="1"/>
</dbReference>
<keyword evidence="9" id="KW-0547">Nucleotide-binding</keyword>
<dbReference type="EC" id="2.7.13.3" evidence="2"/>
<dbReference type="InterPro" id="IPR003594">
    <property type="entry name" value="HATPase_dom"/>
</dbReference>
<comment type="catalytic activity">
    <reaction evidence="1">
        <text>ATP + protein L-histidine = ADP + protein N-phospho-L-histidine.</text>
        <dbReference type="EC" id="2.7.13.3"/>
    </reaction>
</comment>
<dbReference type="InterPro" id="IPR050736">
    <property type="entry name" value="Sensor_HK_Regulatory"/>
</dbReference>
<keyword evidence="9" id="KW-0067">ATP-binding</keyword>
<dbReference type="Pfam" id="PF01590">
    <property type="entry name" value="GAF"/>
    <property type="match status" value="1"/>
</dbReference>
<dbReference type="InterPro" id="IPR003018">
    <property type="entry name" value="GAF"/>
</dbReference>
<keyword evidence="3" id="KW-0597">Phosphoprotein</keyword>
<dbReference type="SMART" id="SM00387">
    <property type="entry name" value="HATPase_c"/>
    <property type="match status" value="1"/>
</dbReference>
<dbReference type="SUPFAM" id="SSF55874">
    <property type="entry name" value="ATPase domain of HSP90 chaperone/DNA topoisomerase II/histidine kinase"/>
    <property type="match status" value="1"/>
</dbReference>
<dbReference type="GO" id="GO:0005524">
    <property type="term" value="F:ATP binding"/>
    <property type="evidence" value="ECO:0007669"/>
    <property type="project" value="UniProtKB-KW"/>
</dbReference>
<dbReference type="InterPro" id="IPR036890">
    <property type="entry name" value="HATPase_C_sf"/>
</dbReference>
<gene>
    <name evidence="9" type="ORF">ACFQO1_04960</name>
</gene>
<keyword evidence="4" id="KW-0808">Transferase</keyword>
<evidence type="ECO:0000256" key="7">
    <source>
        <dbReference type="SAM" id="Coils"/>
    </source>
</evidence>
<keyword evidence="5" id="KW-0418">Kinase</keyword>
<dbReference type="SMART" id="SM00388">
    <property type="entry name" value="HisKA"/>
    <property type="match status" value="1"/>
</dbReference>
<keyword evidence="6" id="KW-0902">Two-component regulatory system</keyword>
<protein>
    <recommendedName>
        <fullName evidence="2">histidine kinase</fullName>
        <ecNumber evidence="2">2.7.13.3</ecNumber>
    </recommendedName>
</protein>
<dbReference type="PROSITE" id="PS50109">
    <property type="entry name" value="HIS_KIN"/>
    <property type="match status" value="1"/>
</dbReference>
<evidence type="ECO:0000256" key="2">
    <source>
        <dbReference type="ARBA" id="ARBA00012438"/>
    </source>
</evidence>
<dbReference type="Proteomes" id="UP001596415">
    <property type="component" value="Unassembled WGS sequence"/>
</dbReference>
<dbReference type="CDD" id="cd00082">
    <property type="entry name" value="HisKA"/>
    <property type="match status" value="1"/>
</dbReference>
<organism evidence="9 10">
    <name type="scientific">Jejudonia soesokkakensis</name>
    <dbReference type="NCBI Taxonomy" id="1323432"/>
    <lineage>
        <taxon>Bacteria</taxon>
        <taxon>Pseudomonadati</taxon>
        <taxon>Bacteroidota</taxon>
        <taxon>Flavobacteriia</taxon>
        <taxon>Flavobacteriales</taxon>
        <taxon>Flavobacteriaceae</taxon>
        <taxon>Jejudonia</taxon>
    </lineage>
</organism>
<evidence type="ECO:0000256" key="6">
    <source>
        <dbReference type="ARBA" id="ARBA00023012"/>
    </source>
</evidence>
<accession>A0ABW2MTN1</accession>
<comment type="caution">
    <text evidence="9">The sequence shown here is derived from an EMBL/GenBank/DDBJ whole genome shotgun (WGS) entry which is preliminary data.</text>
</comment>
<dbReference type="EMBL" id="JBHTBN010000002">
    <property type="protein sequence ID" value="MFC7357026.1"/>
    <property type="molecule type" value="Genomic_DNA"/>
</dbReference>
<dbReference type="SUPFAM" id="SSF47384">
    <property type="entry name" value="Homodimeric domain of signal transducing histidine kinase"/>
    <property type="match status" value="1"/>
</dbReference>
<keyword evidence="10" id="KW-1185">Reference proteome</keyword>
<dbReference type="InterPro" id="IPR029016">
    <property type="entry name" value="GAF-like_dom_sf"/>
</dbReference>
<feature type="domain" description="Histidine kinase" evidence="8">
    <location>
        <begin position="187"/>
        <end position="400"/>
    </location>
</feature>
<dbReference type="PRINTS" id="PR00344">
    <property type="entry name" value="BCTRLSENSOR"/>
</dbReference>
<evidence type="ECO:0000259" key="8">
    <source>
        <dbReference type="PROSITE" id="PS50109"/>
    </source>
</evidence>
<reference evidence="10" key="1">
    <citation type="journal article" date="2019" name="Int. J. Syst. Evol. Microbiol.">
        <title>The Global Catalogue of Microorganisms (GCM) 10K type strain sequencing project: providing services to taxonomists for standard genome sequencing and annotation.</title>
        <authorList>
            <consortium name="The Broad Institute Genomics Platform"/>
            <consortium name="The Broad Institute Genome Sequencing Center for Infectious Disease"/>
            <person name="Wu L."/>
            <person name="Ma J."/>
        </authorList>
    </citation>
    <scope>NUCLEOTIDE SEQUENCE [LARGE SCALE GENOMIC DNA]</scope>
    <source>
        <strain evidence="10">CGMCC 1.16306</strain>
    </source>
</reference>
<dbReference type="SMART" id="SM00065">
    <property type="entry name" value="GAF"/>
    <property type="match status" value="1"/>
</dbReference>